<proteinExistence type="inferred from homology"/>
<keyword evidence="3" id="KW-0809">Transit peptide</keyword>
<accession>G8JTP6</accession>
<dbReference type="GO" id="GO:0033617">
    <property type="term" value="P:mitochondrial respiratory chain complex IV assembly"/>
    <property type="evidence" value="ECO:0007669"/>
    <property type="project" value="EnsemblFungi"/>
</dbReference>
<dbReference type="KEGG" id="erc:Ecym_4337"/>
<dbReference type="PANTHER" id="PTHR28163">
    <property type="entry name" value="PROTEIN PET117 HOMOLOG, MITOCHONDRIAL"/>
    <property type="match status" value="1"/>
</dbReference>
<dbReference type="OrthoDB" id="76305at2759"/>
<dbReference type="OMA" id="VHYVQEL"/>
<dbReference type="GO" id="GO:0005739">
    <property type="term" value="C:mitochondrion"/>
    <property type="evidence" value="ECO:0007669"/>
    <property type="project" value="UniProtKB-SubCell"/>
</dbReference>
<comment type="subcellular location">
    <subcellularLocation>
        <location evidence="1">Mitochondrion</location>
    </subcellularLocation>
</comment>
<dbReference type="RefSeq" id="XP_003646216.1">
    <property type="nucleotide sequence ID" value="XM_003646168.1"/>
</dbReference>
<dbReference type="AlphaFoldDB" id="G8JTP6"/>
<dbReference type="FunCoup" id="G8JTP6">
    <property type="interactions" value="33"/>
</dbReference>
<dbReference type="Proteomes" id="UP000006790">
    <property type="component" value="Chromosome 4"/>
</dbReference>
<feature type="compositionally biased region" description="Basic and acidic residues" evidence="5">
    <location>
        <begin position="81"/>
        <end position="96"/>
    </location>
</feature>
<dbReference type="Pfam" id="PF15786">
    <property type="entry name" value="PET117"/>
    <property type="match status" value="1"/>
</dbReference>
<organism evidence="7 8">
    <name type="scientific">Eremothecium cymbalariae (strain CBS 270.75 / DBVPG 7215 / KCTC 17166 / NRRL Y-17582)</name>
    <name type="common">Yeast</name>
    <dbReference type="NCBI Taxonomy" id="931890"/>
    <lineage>
        <taxon>Eukaryota</taxon>
        <taxon>Fungi</taxon>
        <taxon>Dikarya</taxon>
        <taxon>Ascomycota</taxon>
        <taxon>Saccharomycotina</taxon>
        <taxon>Saccharomycetes</taxon>
        <taxon>Saccharomycetales</taxon>
        <taxon>Saccharomycetaceae</taxon>
        <taxon>Eremothecium</taxon>
    </lineage>
</organism>
<feature type="region of interest" description="Disordered" evidence="5">
    <location>
        <begin position="37"/>
        <end position="116"/>
    </location>
</feature>
<feature type="compositionally biased region" description="Basic and acidic residues" evidence="5">
    <location>
        <begin position="37"/>
        <end position="52"/>
    </location>
</feature>
<dbReference type="EMBL" id="CP002500">
    <property type="protein sequence ID" value="AET39399.1"/>
    <property type="molecule type" value="Genomic_DNA"/>
</dbReference>
<evidence type="ECO:0000313" key="7">
    <source>
        <dbReference type="EMBL" id="AET39399.1"/>
    </source>
</evidence>
<keyword evidence="8" id="KW-1185">Reference proteome</keyword>
<gene>
    <name evidence="7" type="ordered locus">Ecym_4337</name>
</gene>
<evidence type="ECO:0000256" key="3">
    <source>
        <dbReference type="ARBA" id="ARBA00022946"/>
    </source>
</evidence>
<keyword evidence="4" id="KW-0496">Mitochondrion</keyword>
<keyword evidence="6" id="KW-0732">Signal</keyword>
<reference evidence="8" key="1">
    <citation type="journal article" date="2012" name="G3 (Bethesda)">
        <title>Pichia sorbitophila, an interspecies yeast hybrid reveals early steps of genome resolution following polyploidization.</title>
        <authorList>
            <person name="Leh Louis V."/>
            <person name="Despons L."/>
            <person name="Friedrich A."/>
            <person name="Martin T."/>
            <person name="Durrens P."/>
            <person name="Casaregola S."/>
            <person name="Neuveglise C."/>
            <person name="Fairhead C."/>
            <person name="Marck C."/>
            <person name="Cruz J.A."/>
            <person name="Straub M.L."/>
            <person name="Kugler V."/>
            <person name="Sacerdot C."/>
            <person name="Uzunov Z."/>
            <person name="Thierry A."/>
            <person name="Weiss S."/>
            <person name="Bleykasten C."/>
            <person name="De Montigny J."/>
            <person name="Jacques N."/>
            <person name="Jung P."/>
            <person name="Lemaire M."/>
            <person name="Mallet S."/>
            <person name="Morel G."/>
            <person name="Richard G.F."/>
            <person name="Sarkar A."/>
            <person name="Savel G."/>
            <person name="Schacherer J."/>
            <person name="Seret M.L."/>
            <person name="Talla E."/>
            <person name="Samson G."/>
            <person name="Jubin C."/>
            <person name="Poulain J."/>
            <person name="Vacherie B."/>
            <person name="Barbe V."/>
            <person name="Pelletier E."/>
            <person name="Sherman D.J."/>
            <person name="Westhof E."/>
            <person name="Weissenbach J."/>
            <person name="Baret P.V."/>
            <person name="Wincker P."/>
            <person name="Gaillardin C."/>
            <person name="Dujon B."/>
            <person name="Souciet J.L."/>
        </authorList>
    </citation>
    <scope>NUCLEOTIDE SEQUENCE [LARGE SCALE GENOMIC DNA]</scope>
    <source>
        <strain evidence="8">CBS 270.75 / DBVPG 7215 / KCTC 17166 / NRRL Y-17582</strain>
    </source>
</reference>
<dbReference type="GeneID" id="11472779"/>
<dbReference type="PANTHER" id="PTHR28163:SF1">
    <property type="entry name" value="PROTEIN PET117 HOMOLOG, MITOCHONDRIAL"/>
    <property type="match status" value="1"/>
</dbReference>
<name>G8JTP6_ERECY</name>
<evidence type="ECO:0000256" key="5">
    <source>
        <dbReference type="SAM" id="MobiDB-lite"/>
    </source>
</evidence>
<feature type="signal peptide" evidence="6">
    <location>
        <begin position="1"/>
        <end position="22"/>
    </location>
</feature>
<feature type="compositionally biased region" description="Basic and acidic residues" evidence="5">
    <location>
        <begin position="106"/>
        <end position="116"/>
    </location>
</feature>
<sequence length="116" mass="12996">MSRASKITLALSCVLTTATIVGVHFVQEMERETLHQGPIKDAKRIADKRAAREAAASLKSSPEADPVETTDVNKERKKLLNKAEHEQQLELRKKYQEMQPLSGEVVTKDGEVVERK</sequence>
<protein>
    <submittedName>
        <fullName evidence="7">Uncharacterized protein</fullName>
    </submittedName>
</protein>
<evidence type="ECO:0000256" key="2">
    <source>
        <dbReference type="ARBA" id="ARBA00008197"/>
    </source>
</evidence>
<comment type="similarity">
    <text evidence="2">Belongs to the PET117 family.</text>
</comment>
<dbReference type="STRING" id="931890.G8JTP6"/>
<dbReference type="InParanoid" id="G8JTP6"/>
<dbReference type="InterPro" id="IPR031568">
    <property type="entry name" value="Pet117"/>
</dbReference>
<evidence type="ECO:0000256" key="1">
    <source>
        <dbReference type="ARBA" id="ARBA00004173"/>
    </source>
</evidence>
<evidence type="ECO:0000313" key="8">
    <source>
        <dbReference type="Proteomes" id="UP000006790"/>
    </source>
</evidence>
<feature type="chain" id="PRO_5003510589" evidence="6">
    <location>
        <begin position="23"/>
        <end position="116"/>
    </location>
</feature>
<dbReference type="HOGENOM" id="CLU_161486_0_0_1"/>
<dbReference type="eggNOG" id="ENOG502S49F">
    <property type="taxonomic scope" value="Eukaryota"/>
</dbReference>
<evidence type="ECO:0000256" key="6">
    <source>
        <dbReference type="SAM" id="SignalP"/>
    </source>
</evidence>
<evidence type="ECO:0000256" key="4">
    <source>
        <dbReference type="ARBA" id="ARBA00023128"/>
    </source>
</evidence>